<organism evidence="3 4">
    <name type="scientific">Culex pipiens pipiens</name>
    <name type="common">Northern house mosquito</name>
    <dbReference type="NCBI Taxonomy" id="38569"/>
    <lineage>
        <taxon>Eukaryota</taxon>
        <taxon>Metazoa</taxon>
        <taxon>Ecdysozoa</taxon>
        <taxon>Arthropoda</taxon>
        <taxon>Hexapoda</taxon>
        <taxon>Insecta</taxon>
        <taxon>Pterygota</taxon>
        <taxon>Neoptera</taxon>
        <taxon>Endopterygota</taxon>
        <taxon>Diptera</taxon>
        <taxon>Nematocera</taxon>
        <taxon>Culicoidea</taxon>
        <taxon>Culicidae</taxon>
        <taxon>Culicinae</taxon>
        <taxon>Culicini</taxon>
        <taxon>Culex</taxon>
        <taxon>Culex</taxon>
    </lineage>
</organism>
<feature type="non-terminal residue" evidence="3">
    <location>
        <position position="1"/>
    </location>
</feature>
<name>A0ABD1DRF1_CULPP</name>
<gene>
    <name evidence="3" type="ORF">pipiens_019881</name>
</gene>
<dbReference type="AlphaFoldDB" id="A0ABD1DRF1"/>
<keyword evidence="1" id="KW-0677">Repeat</keyword>
<dbReference type="Proteomes" id="UP001562425">
    <property type="component" value="Unassembled WGS sequence"/>
</dbReference>
<dbReference type="Pfam" id="PF06297">
    <property type="entry name" value="PET"/>
    <property type="match status" value="1"/>
</dbReference>
<reference evidence="3 4" key="1">
    <citation type="submission" date="2024-05" db="EMBL/GenBank/DDBJ databases">
        <title>Culex pipiens pipiens assembly and annotation.</title>
        <authorList>
            <person name="Alout H."/>
            <person name="Durand T."/>
        </authorList>
    </citation>
    <scope>NUCLEOTIDE SEQUENCE [LARGE SCALE GENOMIC DNA]</scope>
    <source>
        <strain evidence="3">HA-2024</strain>
        <tissue evidence="3">Whole body</tissue>
    </source>
</reference>
<sequence>VHLYFSAVPEDKVPYVNSIGERHRVRQLLQQLPPHDNEVRYCHSLTDEERKELKLFSAQRKREALGRGTVKQLANNQICDG</sequence>
<feature type="non-terminal residue" evidence="3">
    <location>
        <position position="81"/>
    </location>
</feature>
<dbReference type="InterPro" id="IPR047120">
    <property type="entry name" value="Pk/Esn/Tes"/>
</dbReference>
<proteinExistence type="predicted"/>
<dbReference type="EMBL" id="JBEHCU010003640">
    <property type="protein sequence ID" value="KAL1402073.1"/>
    <property type="molecule type" value="Genomic_DNA"/>
</dbReference>
<evidence type="ECO:0000313" key="4">
    <source>
        <dbReference type="Proteomes" id="UP001562425"/>
    </source>
</evidence>
<dbReference type="PROSITE" id="PS51303">
    <property type="entry name" value="PET"/>
    <property type="match status" value="1"/>
</dbReference>
<accession>A0ABD1DRF1</accession>
<protein>
    <recommendedName>
        <fullName evidence="2">PET domain-containing protein</fullName>
    </recommendedName>
</protein>
<evidence type="ECO:0000259" key="2">
    <source>
        <dbReference type="PROSITE" id="PS51303"/>
    </source>
</evidence>
<evidence type="ECO:0000313" key="3">
    <source>
        <dbReference type="EMBL" id="KAL1402073.1"/>
    </source>
</evidence>
<feature type="domain" description="PET" evidence="2">
    <location>
        <begin position="1"/>
        <end position="78"/>
    </location>
</feature>
<dbReference type="PANTHER" id="PTHR24211">
    <property type="entry name" value="LIM DOMAIN-CONTAINING PROTEIN"/>
    <property type="match status" value="1"/>
</dbReference>
<dbReference type="InterPro" id="IPR010442">
    <property type="entry name" value="PET_domain"/>
</dbReference>
<keyword evidence="4" id="KW-1185">Reference proteome</keyword>
<evidence type="ECO:0000256" key="1">
    <source>
        <dbReference type="ARBA" id="ARBA00022737"/>
    </source>
</evidence>
<dbReference type="PANTHER" id="PTHR24211:SF20">
    <property type="entry name" value="PROTEIN ESPINAS-RELATED"/>
    <property type="match status" value="1"/>
</dbReference>
<comment type="caution">
    <text evidence="3">The sequence shown here is derived from an EMBL/GenBank/DDBJ whole genome shotgun (WGS) entry which is preliminary data.</text>
</comment>